<evidence type="ECO:0000256" key="3">
    <source>
        <dbReference type="ARBA" id="ARBA00009592"/>
    </source>
</evidence>
<feature type="transmembrane region" description="Helical" evidence="11">
    <location>
        <begin position="856"/>
        <end position="877"/>
    </location>
</feature>
<evidence type="ECO:0000256" key="11">
    <source>
        <dbReference type="SAM" id="Phobius"/>
    </source>
</evidence>
<dbReference type="PRINTS" id="PR00019">
    <property type="entry name" value="LEURICHRPT"/>
</dbReference>
<dbReference type="InterPro" id="IPR032675">
    <property type="entry name" value="LRR_dom_sf"/>
</dbReference>
<dbReference type="OrthoDB" id="4691307at2759"/>
<dbReference type="Pfam" id="PF13855">
    <property type="entry name" value="LRR_8"/>
    <property type="match status" value="3"/>
</dbReference>
<comment type="subcellular location">
    <subcellularLocation>
        <location evidence="2">Cell membrane</location>
    </subcellularLocation>
    <subcellularLocation>
        <location evidence="1">Membrane</location>
        <topology evidence="1">Single-pass membrane protein</topology>
    </subcellularLocation>
</comment>
<dbReference type="GO" id="GO:0051707">
    <property type="term" value="P:response to other organism"/>
    <property type="evidence" value="ECO:0007669"/>
    <property type="project" value="UniProtKB-ARBA"/>
</dbReference>
<keyword evidence="7" id="KW-0677">Repeat</keyword>
<evidence type="ECO:0000256" key="8">
    <source>
        <dbReference type="ARBA" id="ARBA00022989"/>
    </source>
</evidence>
<protein>
    <recommendedName>
        <fullName evidence="14">Leucine-rich repeat-containing N-terminal plant-type domain-containing protein</fullName>
    </recommendedName>
</protein>
<dbReference type="InterPro" id="IPR051502">
    <property type="entry name" value="RLP_Defense_Trigger"/>
</dbReference>
<evidence type="ECO:0000256" key="6">
    <source>
        <dbReference type="ARBA" id="ARBA00022692"/>
    </source>
</evidence>
<dbReference type="EMBL" id="QEFC01000658">
    <property type="protein sequence ID" value="KAE9462824.1"/>
    <property type="molecule type" value="Genomic_DNA"/>
</dbReference>
<proteinExistence type="inferred from homology"/>
<keyword evidence="5" id="KW-0433">Leucine-rich repeat</keyword>
<dbReference type="GO" id="GO:0006952">
    <property type="term" value="P:defense response"/>
    <property type="evidence" value="ECO:0007669"/>
    <property type="project" value="UniProtKB-ARBA"/>
</dbReference>
<dbReference type="InterPro" id="IPR025875">
    <property type="entry name" value="Leu-rich_rpt_4"/>
</dbReference>
<evidence type="ECO:0000313" key="12">
    <source>
        <dbReference type="EMBL" id="KAE9462824.1"/>
    </source>
</evidence>
<evidence type="ECO:0000313" key="13">
    <source>
        <dbReference type="Proteomes" id="UP000428333"/>
    </source>
</evidence>
<evidence type="ECO:0000256" key="10">
    <source>
        <dbReference type="ARBA" id="ARBA00023180"/>
    </source>
</evidence>
<evidence type="ECO:0000256" key="1">
    <source>
        <dbReference type="ARBA" id="ARBA00004167"/>
    </source>
</evidence>
<dbReference type="Pfam" id="PF12799">
    <property type="entry name" value="LRR_4"/>
    <property type="match status" value="1"/>
</dbReference>
<dbReference type="InterPro" id="IPR003591">
    <property type="entry name" value="Leu-rich_rpt_typical-subtyp"/>
</dbReference>
<evidence type="ECO:0008006" key="14">
    <source>
        <dbReference type="Google" id="ProtNLM"/>
    </source>
</evidence>
<dbReference type="FunFam" id="3.80.10.10:FF:000213">
    <property type="entry name" value="Tyrosine-sulfated glycopeptide receptor 1"/>
    <property type="match status" value="1"/>
</dbReference>
<keyword evidence="8 11" id="KW-1133">Transmembrane helix</keyword>
<dbReference type="Gene3D" id="3.80.10.10">
    <property type="entry name" value="Ribonuclease Inhibitor"/>
    <property type="match status" value="3"/>
</dbReference>
<dbReference type="SUPFAM" id="SSF52058">
    <property type="entry name" value="L domain-like"/>
    <property type="match status" value="3"/>
</dbReference>
<keyword evidence="4" id="KW-1003">Cell membrane</keyword>
<keyword evidence="6 11" id="KW-0812">Transmembrane</keyword>
<feature type="transmembrane region" description="Helical" evidence="11">
    <location>
        <begin position="827"/>
        <end position="850"/>
    </location>
</feature>
<keyword evidence="13" id="KW-1185">Reference proteome</keyword>
<name>A0A6A4M350_9ERIC</name>
<evidence type="ECO:0000256" key="9">
    <source>
        <dbReference type="ARBA" id="ARBA00023136"/>
    </source>
</evidence>
<dbReference type="GO" id="GO:0005886">
    <property type="term" value="C:plasma membrane"/>
    <property type="evidence" value="ECO:0007669"/>
    <property type="project" value="UniProtKB-SubCell"/>
</dbReference>
<dbReference type="AlphaFoldDB" id="A0A6A4M350"/>
<evidence type="ECO:0000256" key="5">
    <source>
        <dbReference type="ARBA" id="ARBA00022614"/>
    </source>
</evidence>
<keyword evidence="10" id="KW-0325">Glycoprotein</keyword>
<comment type="similarity">
    <text evidence="3">Belongs to the RLP family.</text>
</comment>
<dbReference type="PANTHER" id="PTHR48062:SF21">
    <property type="entry name" value="RECEPTOR-LIKE PROTEIN 12"/>
    <property type="match status" value="1"/>
</dbReference>
<dbReference type="InterPro" id="IPR001611">
    <property type="entry name" value="Leu-rich_rpt"/>
</dbReference>
<dbReference type="PROSITE" id="PS51450">
    <property type="entry name" value="LRR"/>
    <property type="match status" value="1"/>
</dbReference>
<organism evidence="12 13">
    <name type="scientific">Rhododendron williamsianum</name>
    <dbReference type="NCBI Taxonomy" id="262921"/>
    <lineage>
        <taxon>Eukaryota</taxon>
        <taxon>Viridiplantae</taxon>
        <taxon>Streptophyta</taxon>
        <taxon>Embryophyta</taxon>
        <taxon>Tracheophyta</taxon>
        <taxon>Spermatophyta</taxon>
        <taxon>Magnoliopsida</taxon>
        <taxon>eudicotyledons</taxon>
        <taxon>Gunneridae</taxon>
        <taxon>Pentapetalae</taxon>
        <taxon>asterids</taxon>
        <taxon>Ericales</taxon>
        <taxon>Ericaceae</taxon>
        <taxon>Ericoideae</taxon>
        <taxon>Rhodoreae</taxon>
        <taxon>Rhododendron</taxon>
    </lineage>
</organism>
<dbReference type="Proteomes" id="UP000428333">
    <property type="component" value="Linkage Group LG03"/>
</dbReference>
<gene>
    <name evidence="12" type="ORF">C3L33_05268</name>
</gene>
<feature type="non-terminal residue" evidence="12">
    <location>
        <position position="1"/>
    </location>
</feature>
<sequence>MNNRLLLQLTQRAKDIREFDGLNNLKELDLSNNAIASISAPNGSQEESGILKKLEVLDLSRNEVLNNSVWSFLGGLSSIKTLDLSYNRGLHGAVHNKDLRNLSNIENLLMDSVMLDDILLYIRVMTSLQVLSLRYCESKRILSIEGLCELKKLRELDIRGTSFGDTLPWCLANLTSLRLLDITDNHFTGNIAQSPLINLTSLEYLAISNNHDFEVPISFKSFFNHSKLVFIESLNNTLLEEEDFPATSPSFQLIGLCLSNSKHGHITRSFPRFLYHQHDLILVELSRTDLTGKFPYWLLHNNTRMEKLILSYNSFGGPLLLPTRHMRNLFILDIANNHLEGFLPYQISSSFLSLEFFNVSTNNFEGNIPSSFGDMTALQVLDLSNNKLSGKIPVHLAEGCPSLRFLSLSNNNLTGPVLPHQNNLTELEILYSDNNGFTEISSSLSRSTKICILDVSANRLVGKIPGFIGNISLWFLAMAGNHLEGPIPIEFCQPKDLRVLDLSENNITGAIPSCFNSSDIESIRLSKNRLHGPFPMAFRYYTSLMELDLSYNQFSGNIPTWIGNISSLAVLLLQHNHFEGNIPKELCYLSSLSIIDLSFNNLFGSIPPCISKIEFNGIHSMFGGLVNEFANSRPIVHDLRMVLQREIEIDQEMPLDRSNKPEFVEFATKGMSLSYKGIVLDLFSGINLSHNRLTGPIPPEIGNLSHIKVLNFSHNNFTGTIPATFSNLNSIESLDLSYNHLNGKIPSQLTVLSFLVVFNLSFNNLSGRMPPRVNQFGTFESSSYIGNPLLCGEPLPRKCNATDSPPSKPRATVNDTEEDSGFMDMDVFYMSFAGSYVTVVSAIVAILLINPYWRRAWFHLVEVFITSCYYFVVDNLVGRRRGFLWK</sequence>
<dbReference type="PANTHER" id="PTHR48062">
    <property type="entry name" value="RECEPTOR-LIKE PROTEIN 14"/>
    <property type="match status" value="1"/>
</dbReference>
<evidence type="ECO:0000256" key="4">
    <source>
        <dbReference type="ARBA" id="ARBA00022475"/>
    </source>
</evidence>
<dbReference type="FunFam" id="3.80.10.10:FF:000095">
    <property type="entry name" value="LRR receptor-like serine/threonine-protein kinase GSO1"/>
    <property type="match status" value="1"/>
</dbReference>
<accession>A0A6A4M350</accession>
<keyword evidence="9 11" id="KW-0472">Membrane</keyword>
<comment type="caution">
    <text evidence="12">The sequence shown here is derived from an EMBL/GenBank/DDBJ whole genome shotgun (WGS) entry which is preliminary data.</text>
</comment>
<evidence type="ECO:0000256" key="7">
    <source>
        <dbReference type="ARBA" id="ARBA00022737"/>
    </source>
</evidence>
<dbReference type="Pfam" id="PF00560">
    <property type="entry name" value="LRR_1"/>
    <property type="match status" value="2"/>
</dbReference>
<reference evidence="12 13" key="1">
    <citation type="journal article" date="2019" name="Genome Biol. Evol.">
        <title>The Rhododendron genome and chromosomal organization provide insight into shared whole-genome duplications across the heath family (Ericaceae).</title>
        <authorList>
            <person name="Soza V.L."/>
            <person name="Lindsley D."/>
            <person name="Waalkes A."/>
            <person name="Ramage E."/>
            <person name="Patwardhan R.P."/>
            <person name="Burton J.N."/>
            <person name="Adey A."/>
            <person name="Kumar A."/>
            <person name="Qiu R."/>
            <person name="Shendure J."/>
            <person name="Hall B."/>
        </authorList>
    </citation>
    <scope>NUCLEOTIDE SEQUENCE [LARGE SCALE GENOMIC DNA]</scope>
    <source>
        <strain evidence="12">RSF 1966-606</strain>
    </source>
</reference>
<evidence type="ECO:0000256" key="2">
    <source>
        <dbReference type="ARBA" id="ARBA00004236"/>
    </source>
</evidence>
<dbReference type="SMART" id="SM00369">
    <property type="entry name" value="LRR_TYP"/>
    <property type="match status" value="8"/>
</dbReference>